<dbReference type="Proteomes" id="UP000503088">
    <property type="component" value="Chromosome"/>
</dbReference>
<feature type="transmembrane region" description="Helical" evidence="1">
    <location>
        <begin position="182"/>
        <end position="202"/>
    </location>
</feature>
<keyword evidence="1" id="KW-1133">Transmembrane helix</keyword>
<proteinExistence type="predicted"/>
<evidence type="ECO:0000313" key="3">
    <source>
        <dbReference type="Proteomes" id="UP000503088"/>
    </source>
</evidence>
<dbReference type="PANTHER" id="PTHR37814:SF1">
    <property type="entry name" value="MEMBRANE PROTEIN"/>
    <property type="match status" value="1"/>
</dbReference>
<dbReference type="RefSeq" id="WP_173224941.1">
    <property type="nucleotide sequence ID" value="NZ_CP048104.1"/>
</dbReference>
<accession>A0A7D3XTE3</accession>
<feature type="transmembrane region" description="Helical" evidence="1">
    <location>
        <begin position="45"/>
        <end position="64"/>
    </location>
</feature>
<feature type="transmembrane region" description="Helical" evidence="1">
    <location>
        <begin position="260"/>
        <end position="282"/>
    </location>
</feature>
<protein>
    <recommendedName>
        <fullName evidence="4">Membrane protein YkvI</fullName>
    </recommendedName>
</protein>
<organism evidence="2 3">
    <name type="scientific">Kroppenstedtia pulmonis</name>
    <dbReference type="NCBI Taxonomy" id="1380685"/>
    <lineage>
        <taxon>Bacteria</taxon>
        <taxon>Bacillati</taxon>
        <taxon>Bacillota</taxon>
        <taxon>Bacilli</taxon>
        <taxon>Bacillales</taxon>
        <taxon>Thermoactinomycetaceae</taxon>
        <taxon>Kroppenstedtia</taxon>
    </lineage>
</organism>
<reference evidence="2 3" key="1">
    <citation type="submission" date="2020-01" db="EMBL/GenBank/DDBJ databases">
        <authorList>
            <person name="Gulvik C.A."/>
            <person name="Batra D.G."/>
        </authorList>
    </citation>
    <scope>NUCLEOTIDE SEQUENCE [LARGE SCALE GENOMIC DNA]</scope>
    <source>
        <strain evidence="2 3">W9323</strain>
    </source>
</reference>
<dbReference type="KEGG" id="kpul:GXN76_15990"/>
<keyword evidence="3" id="KW-1185">Reference proteome</keyword>
<feature type="transmembrane region" description="Helical" evidence="1">
    <location>
        <begin position="321"/>
        <end position="340"/>
    </location>
</feature>
<gene>
    <name evidence="2" type="ORF">GXN76_15990</name>
</gene>
<evidence type="ECO:0000256" key="1">
    <source>
        <dbReference type="SAM" id="Phobius"/>
    </source>
</evidence>
<feature type="transmembrane region" description="Helical" evidence="1">
    <location>
        <begin position="117"/>
        <end position="136"/>
    </location>
</feature>
<sequence>MRFNLWQAVKISMTIVGTTIGAGFASGRELWEFFGSYGEKSNSSILLAMTLFFVTTVIILYISWTKKTQNYSEVLDCIIGPRLARIFDGLVLLNLLTSTLVMVAGSGATFVQWDGSFFVGVWVMAVAVIGVLFFDLKGLMSINTLLIPVMLIVLLFVCIQFISSSPPMLTETADTGVLQLPAWPSAITYTAFNVISLLAVLSTMGGQIHHPGEIWVGAGVSTLCLALVAGLYNYALLRLDALISQYDIPLFALVRNYSPVWVGTISLVLWLAIFTTAVSNIYGITFRMSQYVSFPRWGIGVLTLLLLIPLTSLGFGPLVSMLYPVYGVLNLFLLTMLLLYPFSGEGSGIHLGNRIG</sequence>
<dbReference type="EMBL" id="CP048104">
    <property type="protein sequence ID" value="QKG85808.1"/>
    <property type="molecule type" value="Genomic_DNA"/>
</dbReference>
<keyword evidence="1" id="KW-0472">Membrane</keyword>
<dbReference type="AlphaFoldDB" id="A0A7D3XTE3"/>
<feature type="transmembrane region" description="Helical" evidence="1">
    <location>
        <begin position="294"/>
        <end position="315"/>
    </location>
</feature>
<feature type="transmembrane region" description="Helical" evidence="1">
    <location>
        <begin position="90"/>
        <end position="111"/>
    </location>
</feature>
<feature type="transmembrane region" description="Helical" evidence="1">
    <location>
        <begin position="143"/>
        <end position="162"/>
    </location>
</feature>
<keyword evidence="1" id="KW-0812">Transmembrane</keyword>
<name>A0A7D3XTE3_9BACL</name>
<evidence type="ECO:0008006" key="4">
    <source>
        <dbReference type="Google" id="ProtNLM"/>
    </source>
</evidence>
<evidence type="ECO:0000313" key="2">
    <source>
        <dbReference type="EMBL" id="QKG85808.1"/>
    </source>
</evidence>
<dbReference type="InterPro" id="IPR038728">
    <property type="entry name" value="YkvI-like"/>
</dbReference>
<dbReference type="PANTHER" id="PTHR37814">
    <property type="entry name" value="CONSERVED MEMBRANE PROTEIN"/>
    <property type="match status" value="1"/>
</dbReference>
<feature type="transmembrane region" description="Helical" evidence="1">
    <location>
        <begin position="7"/>
        <end position="25"/>
    </location>
</feature>
<feature type="transmembrane region" description="Helical" evidence="1">
    <location>
        <begin position="214"/>
        <end position="235"/>
    </location>
</feature>